<organism evidence="1 2">
    <name type="scientific">Cirrhinus molitorella</name>
    <name type="common">mud carp</name>
    <dbReference type="NCBI Taxonomy" id="172907"/>
    <lineage>
        <taxon>Eukaryota</taxon>
        <taxon>Metazoa</taxon>
        <taxon>Chordata</taxon>
        <taxon>Craniata</taxon>
        <taxon>Vertebrata</taxon>
        <taxon>Euteleostomi</taxon>
        <taxon>Actinopterygii</taxon>
        <taxon>Neopterygii</taxon>
        <taxon>Teleostei</taxon>
        <taxon>Ostariophysi</taxon>
        <taxon>Cypriniformes</taxon>
        <taxon>Cyprinidae</taxon>
        <taxon>Labeoninae</taxon>
        <taxon>Labeonini</taxon>
        <taxon>Cirrhinus</taxon>
    </lineage>
</organism>
<proteinExistence type="predicted"/>
<evidence type="ECO:0000313" key="2">
    <source>
        <dbReference type="Proteomes" id="UP001558613"/>
    </source>
</evidence>
<keyword evidence="2" id="KW-1185">Reference proteome</keyword>
<dbReference type="EMBL" id="JAYMGO010000011">
    <property type="protein sequence ID" value="KAL1265157.1"/>
    <property type="molecule type" value="Genomic_DNA"/>
</dbReference>
<protein>
    <submittedName>
        <fullName evidence="1">Uncharacterized protein</fullName>
    </submittedName>
</protein>
<gene>
    <name evidence="1" type="ORF">QQF64_003184</name>
</gene>
<accession>A0ABR3MJB6</accession>
<sequence length="157" mass="16496">MSFKADTKRVVPKKYPLVKSCFYPANAKAKGNVAADSMGCPLALPKPTDGGGSLGLGGYDSRFGCERSRVQIPDEPVCCLQGAVLEKSLSILLVIAQLQGIIGGTAVQASVTSKTNKSGASTRSPGRWASGAMDNASDYGSEDSWFDSWLARSVLFV</sequence>
<dbReference type="Proteomes" id="UP001558613">
    <property type="component" value="Unassembled WGS sequence"/>
</dbReference>
<comment type="caution">
    <text evidence="1">The sequence shown here is derived from an EMBL/GenBank/DDBJ whole genome shotgun (WGS) entry which is preliminary data.</text>
</comment>
<reference evidence="1 2" key="1">
    <citation type="submission" date="2023-09" db="EMBL/GenBank/DDBJ databases">
        <authorList>
            <person name="Wang M."/>
        </authorList>
    </citation>
    <scope>NUCLEOTIDE SEQUENCE [LARGE SCALE GENOMIC DNA]</scope>
    <source>
        <strain evidence="1">GT-2023</strain>
        <tissue evidence="1">Liver</tissue>
    </source>
</reference>
<name>A0ABR3MJB6_9TELE</name>
<evidence type="ECO:0000313" key="1">
    <source>
        <dbReference type="EMBL" id="KAL1265157.1"/>
    </source>
</evidence>